<name>A0A662Z2W4_9STAP</name>
<keyword evidence="2" id="KW-0378">Hydrolase</keyword>
<evidence type="ECO:0000256" key="2">
    <source>
        <dbReference type="ARBA" id="ARBA00022801"/>
    </source>
</evidence>
<dbReference type="GO" id="GO:0005524">
    <property type="term" value="F:ATP binding"/>
    <property type="evidence" value="ECO:0007669"/>
    <property type="project" value="UniProtKB-KW"/>
</dbReference>
<keyword evidence="1" id="KW-0547">Nucleotide-binding</keyword>
<dbReference type="GO" id="GO:0003677">
    <property type="term" value="F:DNA binding"/>
    <property type="evidence" value="ECO:0007669"/>
    <property type="project" value="InterPro"/>
</dbReference>
<dbReference type="InterPro" id="IPR014016">
    <property type="entry name" value="UvrD-like_ATP-bd"/>
</dbReference>
<dbReference type="Pfam" id="PF00580">
    <property type="entry name" value="UvrD-helicase"/>
    <property type="match status" value="1"/>
</dbReference>
<proteinExistence type="predicted"/>
<keyword evidence="4" id="KW-0067">ATP-binding</keyword>
<keyword evidence="3 6" id="KW-0347">Helicase</keyword>
<dbReference type="GO" id="GO:0005829">
    <property type="term" value="C:cytosol"/>
    <property type="evidence" value="ECO:0007669"/>
    <property type="project" value="TreeGrafter"/>
</dbReference>
<dbReference type="GO" id="GO:0043138">
    <property type="term" value="F:3'-5' DNA helicase activity"/>
    <property type="evidence" value="ECO:0007669"/>
    <property type="project" value="TreeGrafter"/>
</dbReference>
<keyword evidence="7" id="KW-1185">Reference proteome</keyword>
<dbReference type="EMBL" id="FOIT01000001">
    <property type="protein sequence ID" value="SEV82509.1"/>
    <property type="molecule type" value="Genomic_DNA"/>
</dbReference>
<evidence type="ECO:0000313" key="7">
    <source>
        <dbReference type="Proteomes" id="UP000243605"/>
    </source>
</evidence>
<dbReference type="PANTHER" id="PTHR11070">
    <property type="entry name" value="UVRD / RECB / PCRA DNA HELICASE FAMILY MEMBER"/>
    <property type="match status" value="1"/>
</dbReference>
<accession>A0A662Z2W4</accession>
<protein>
    <submittedName>
        <fullName evidence="6">ATP-dependent DNA helicase, Rep family</fullName>
    </submittedName>
</protein>
<dbReference type="Proteomes" id="UP000243605">
    <property type="component" value="Unassembled WGS sequence"/>
</dbReference>
<evidence type="ECO:0000256" key="3">
    <source>
        <dbReference type="ARBA" id="ARBA00022806"/>
    </source>
</evidence>
<dbReference type="InterPro" id="IPR000212">
    <property type="entry name" value="DNA_helicase_UvrD/REP"/>
</dbReference>
<reference evidence="6 7" key="1">
    <citation type="submission" date="2016-10" db="EMBL/GenBank/DDBJ databases">
        <authorList>
            <person name="Varghese N."/>
            <person name="Submissions S."/>
        </authorList>
    </citation>
    <scope>NUCLEOTIDE SEQUENCE [LARGE SCALE GENOMIC DNA]</scope>
    <source>
        <strain evidence="6 7">IBRC-M10081</strain>
    </source>
</reference>
<gene>
    <name evidence="6" type="ORF">SAMN05192557_0256</name>
</gene>
<sequence>MKKSFEQEVNHLENMVNFINNYFNKITRHRASQTAEIIESRAEMVESYSNVVDYEDGDIMDFMSELPNIRIKEMQFTRTSELLEFLQSIINKPYFGKLIIDNEEVYIGNMTFRDDDHNILIYDWRTPVAGLFYENIIGQLSYKVPNGETIEANVSERRQFIIENSKLLNMFDSDMYIGDEVLQRLLTDTSQTKLKNIVTTIQAEQNVIIRQPLAQDTLVFGPPGSGKTSLAMQRIAYLLYHHRDSLSADKILLLNPNEVFNDYLSDVLPELGEDNVESSTFFTIKNKIPYLRSRKFEGLTENMRRLEIEDHTSYKYKNSMFYLEHLEEYLFNLTHKNMYFRTLMSDEGALISREQLKHDFYQYANSVNIRARIFDMRKKLIKMVNNRVKLKTQSLYNEMKESDKYIGEDHELKQEAHKKAVKMYKKVHRMILHYRFVHIENIYINSLTHKNTRLETIDSIKQNNYKYEDLGPMLLIIMYITDVRDTHIRHVLVDEVQDYSNVQFKALKTYFSRATFTSLGDLNQRLHLAAIDPLNLKNQVQKYLVQSYRSTNQINEYLNTIKPNSIESVSVDGDEVQHINYTDLIQSIESIITNNDNQIAIITPSRELSTEIYEQIKDKHPTFKHLQDEDTIYNRNHLILPYYLAKGFEFNTVIVVDSDEYSDRQNVHYVLASRATRHLYLLNKQ</sequence>
<dbReference type="RefSeq" id="WP_180366170.1">
    <property type="nucleotide sequence ID" value="NZ_FOIT01000001.1"/>
</dbReference>
<dbReference type="PANTHER" id="PTHR11070:SF17">
    <property type="entry name" value="DNA HELICASE IV"/>
    <property type="match status" value="1"/>
</dbReference>
<evidence type="ECO:0000256" key="1">
    <source>
        <dbReference type="ARBA" id="ARBA00022741"/>
    </source>
</evidence>
<organism evidence="6 7">
    <name type="scientific">Aliicoccus persicus</name>
    <dbReference type="NCBI Taxonomy" id="930138"/>
    <lineage>
        <taxon>Bacteria</taxon>
        <taxon>Bacillati</taxon>
        <taxon>Bacillota</taxon>
        <taxon>Bacilli</taxon>
        <taxon>Bacillales</taxon>
        <taxon>Staphylococcaceae</taxon>
        <taxon>Aliicoccus</taxon>
    </lineage>
</organism>
<dbReference type="InterPro" id="IPR027417">
    <property type="entry name" value="P-loop_NTPase"/>
</dbReference>
<evidence type="ECO:0000313" key="6">
    <source>
        <dbReference type="EMBL" id="SEV82509.1"/>
    </source>
</evidence>
<evidence type="ECO:0000256" key="4">
    <source>
        <dbReference type="ARBA" id="ARBA00022840"/>
    </source>
</evidence>
<evidence type="ECO:0000259" key="5">
    <source>
        <dbReference type="Pfam" id="PF00580"/>
    </source>
</evidence>
<dbReference type="SUPFAM" id="SSF52540">
    <property type="entry name" value="P-loop containing nucleoside triphosphate hydrolases"/>
    <property type="match status" value="1"/>
</dbReference>
<dbReference type="GO" id="GO:0016787">
    <property type="term" value="F:hydrolase activity"/>
    <property type="evidence" value="ECO:0007669"/>
    <property type="project" value="UniProtKB-KW"/>
</dbReference>
<dbReference type="AlphaFoldDB" id="A0A662Z2W4"/>
<feature type="domain" description="UvrD-like helicase ATP-binding" evidence="5">
    <location>
        <begin position="203"/>
        <end position="524"/>
    </location>
</feature>
<dbReference type="Gene3D" id="3.40.50.300">
    <property type="entry name" value="P-loop containing nucleotide triphosphate hydrolases"/>
    <property type="match status" value="2"/>
</dbReference>
<dbReference type="GO" id="GO:0000725">
    <property type="term" value="P:recombinational repair"/>
    <property type="evidence" value="ECO:0007669"/>
    <property type="project" value="TreeGrafter"/>
</dbReference>